<dbReference type="EMBL" id="QXVO01000012">
    <property type="protein sequence ID" value="RIO46210.1"/>
    <property type="molecule type" value="Genomic_DNA"/>
</dbReference>
<protein>
    <submittedName>
        <fullName evidence="1">Potassium-transporting ATPase subunit F</fullName>
    </submittedName>
</protein>
<evidence type="ECO:0000313" key="2">
    <source>
        <dbReference type="Proteomes" id="UP000285625"/>
    </source>
</evidence>
<dbReference type="InterPro" id="IPR011726">
    <property type="entry name" value="KdpF"/>
</dbReference>
<dbReference type="Proteomes" id="UP000285625">
    <property type="component" value="Unassembled WGS sequence"/>
</dbReference>
<reference evidence="1 2" key="1">
    <citation type="journal article" date="2016" name="Front. Microbiol.">
        <title>Comprehensive Phylogenetic Analysis of Bovine Non-aureus Staphylococci Species Based on Whole-Genome Sequencing.</title>
        <authorList>
            <person name="Naushad S."/>
            <person name="Barkema H.W."/>
            <person name="Luby C."/>
            <person name="Condas L.A."/>
            <person name="Nobrega D.B."/>
            <person name="Carson D.A."/>
            <person name="De Buck J."/>
        </authorList>
    </citation>
    <scope>NUCLEOTIDE SEQUENCE [LARGE SCALE GENOMIC DNA]</scope>
    <source>
        <strain evidence="1 2">SNUC 5959</strain>
    </source>
</reference>
<dbReference type="GO" id="GO:0005886">
    <property type="term" value="C:plasma membrane"/>
    <property type="evidence" value="ECO:0007669"/>
    <property type="project" value="InterPro"/>
</dbReference>
<dbReference type="GeneID" id="96997111"/>
<comment type="caution">
    <text evidence="1">The sequence shown here is derived from an EMBL/GenBank/DDBJ whole genome shotgun (WGS) entry which is preliminary data.</text>
</comment>
<dbReference type="RefSeq" id="WP_082021564.1">
    <property type="nucleotide sequence ID" value="NZ_CP008747.1"/>
</dbReference>
<name>A0A2T4R490_STAHY</name>
<organism evidence="1 2">
    <name type="scientific">Staphylococcus hyicus</name>
    <dbReference type="NCBI Taxonomy" id="1284"/>
    <lineage>
        <taxon>Bacteria</taxon>
        <taxon>Bacillati</taxon>
        <taxon>Bacillota</taxon>
        <taxon>Bacilli</taxon>
        <taxon>Bacillales</taxon>
        <taxon>Staphylococcaceae</taxon>
        <taxon>Staphylococcus</taxon>
    </lineage>
</organism>
<dbReference type="GO" id="GO:0008556">
    <property type="term" value="F:P-type potassium transmembrane transporter activity"/>
    <property type="evidence" value="ECO:0007669"/>
    <property type="project" value="InterPro"/>
</dbReference>
<accession>A0A2T4R490</accession>
<sequence length="25" mass="3130">MMVLLFIIICIFIYLIHVLIYPERY</sequence>
<gene>
    <name evidence="1" type="ORF">BUZ57_05330</name>
</gene>
<evidence type="ECO:0000313" key="1">
    <source>
        <dbReference type="EMBL" id="RIO46210.1"/>
    </source>
</evidence>
<dbReference type="AlphaFoldDB" id="A0A2T4R490"/>
<proteinExistence type="predicted"/>
<dbReference type="Pfam" id="PF09604">
    <property type="entry name" value="Potass_KdpF"/>
    <property type="match status" value="1"/>
</dbReference>